<name>A0A947DIL4_9CYAN</name>
<proteinExistence type="predicted"/>
<reference evidence="1" key="2">
    <citation type="journal article" date="2021" name="Mar. Drugs">
        <title>Genome Reduction and Secondary Metabolism of the Marine Sponge-Associated Cyanobacterium Leptothoe.</title>
        <authorList>
            <person name="Konstantinou D."/>
            <person name="Popin R.V."/>
            <person name="Fewer D.P."/>
            <person name="Sivonen K."/>
            <person name="Gkelis S."/>
        </authorList>
    </citation>
    <scope>NUCLEOTIDE SEQUENCE</scope>
    <source>
        <strain evidence="1">TAU-MAC 1115</strain>
    </source>
</reference>
<evidence type="ECO:0000313" key="1">
    <source>
        <dbReference type="EMBL" id="MBT9317690.1"/>
    </source>
</evidence>
<evidence type="ECO:0000313" key="2">
    <source>
        <dbReference type="Proteomes" id="UP000717364"/>
    </source>
</evidence>
<dbReference type="RefSeq" id="WP_215610754.1">
    <property type="nucleotide sequence ID" value="NZ_JADOES010000055.1"/>
</dbReference>
<dbReference type="EMBL" id="JADOES010000055">
    <property type="protein sequence ID" value="MBT9317690.1"/>
    <property type="molecule type" value="Genomic_DNA"/>
</dbReference>
<dbReference type="AlphaFoldDB" id="A0A947DIL4"/>
<sequence>MTEAIRPTSNAQSPKWQPYNLDHKAQELVLRFRDNGVLTESHKMRMAVAYGLERFWGEHLRFESSGDTNKARYWQDVWIALAEILGPTDITLPDAECSVGFRETEQIRLTAHAIWQMSLDEQRVALMVLTQLCDSLVWWTQRYRIKNSNP</sequence>
<comment type="caution">
    <text evidence="1">The sequence shown here is derived from an EMBL/GenBank/DDBJ whole genome shotgun (WGS) entry which is preliminary data.</text>
</comment>
<organism evidence="1 2">
    <name type="scientific">Leptothoe spongobia TAU-MAC 1115</name>
    <dbReference type="NCBI Taxonomy" id="1967444"/>
    <lineage>
        <taxon>Bacteria</taxon>
        <taxon>Bacillati</taxon>
        <taxon>Cyanobacteriota</taxon>
        <taxon>Cyanophyceae</taxon>
        <taxon>Nodosilineales</taxon>
        <taxon>Cymatolegaceae</taxon>
        <taxon>Leptothoe</taxon>
        <taxon>Leptothoe spongobia</taxon>
    </lineage>
</organism>
<keyword evidence="2" id="KW-1185">Reference proteome</keyword>
<dbReference type="Proteomes" id="UP000717364">
    <property type="component" value="Unassembled WGS sequence"/>
</dbReference>
<accession>A0A947DIL4</accession>
<reference evidence="1" key="1">
    <citation type="submission" date="2020-11" db="EMBL/GenBank/DDBJ databases">
        <authorList>
            <person name="Konstantinou D."/>
            <person name="Gkelis S."/>
            <person name="Popin R."/>
            <person name="Fewer D."/>
            <person name="Sivonen K."/>
        </authorList>
    </citation>
    <scope>NUCLEOTIDE SEQUENCE</scope>
    <source>
        <strain evidence="1">TAU-MAC 1115</strain>
    </source>
</reference>
<gene>
    <name evidence="1" type="ORF">IXB50_19910</name>
</gene>
<protein>
    <submittedName>
        <fullName evidence="1">Uncharacterized protein</fullName>
    </submittedName>
</protein>